<dbReference type="EMBL" id="MT631603">
    <property type="protein sequence ID" value="QNO55113.1"/>
    <property type="molecule type" value="Genomic_DNA"/>
</dbReference>
<organism evidence="1">
    <name type="scientific">Candidatus Methanophaga sp. ANME-1 ERB7</name>
    <dbReference type="NCBI Taxonomy" id="2759913"/>
    <lineage>
        <taxon>Archaea</taxon>
        <taxon>Methanobacteriati</taxon>
        <taxon>Methanobacteriota</taxon>
        <taxon>Stenosarchaea group</taxon>
        <taxon>Methanomicrobia</taxon>
        <taxon>Candidatus Methanophagales</taxon>
        <taxon>Candidatus Methanophagaceae</taxon>
        <taxon>Candidatus Methanophaga</taxon>
    </lineage>
</organism>
<protein>
    <submittedName>
        <fullName evidence="1">Uncharacterized protein</fullName>
    </submittedName>
</protein>
<dbReference type="EMBL" id="MT631601">
    <property type="protein sequence ID" value="QNO55042.1"/>
    <property type="molecule type" value="Genomic_DNA"/>
</dbReference>
<proteinExistence type="predicted"/>
<sequence length="40" mass="4622">MSKRAIEAYCGRSEIKNENAGPFFRKKVFGSRDGRFKVIK</sequence>
<name>A0A7G9Z458_9EURY</name>
<evidence type="ECO:0000313" key="1">
    <source>
        <dbReference type="EMBL" id="QNO55042.1"/>
    </source>
</evidence>
<evidence type="ECO:0000313" key="2">
    <source>
        <dbReference type="EMBL" id="QNO55113.1"/>
    </source>
</evidence>
<accession>A0A7G9Z458</accession>
<dbReference type="AlphaFoldDB" id="A0A7G9Z458"/>
<reference evidence="1" key="1">
    <citation type="submission" date="2020-06" db="EMBL/GenBank/DDBJ databases">
        <title>Unique genomic features of the anaerobic methanotrophic archaea.</title>
        <authorList>
            <person name="Chadwick G.L."/>
            <person name="Skennerton C.T."/>
            <person name="Laso-Perez R."/>
            <person name="Leu A.O."/>
            <person name="Speth D.R."/>
            <person name="Yu H."/>
            <person name="Morgan-Lang C."/>
            <person name="Hatzenpichler R."/>
            <person name="Goudeau D."/>
            <person name="Malmstrom R."/>
            <person name="Brazelton W.J."/>
            <person name="Woyke T."/>
            <person name="Hallam S.J."/>
            <person name="Tyson G.W."/>
            <person name="Wegener G."/>
            <person name="Boetius A."/>
            <person name="Orphan V."/>
        </authorList>
    </citation>
    <scope>NUCLEOTIDE SEQUENCE</scope>
</reference>
<gene>
    <name evidence="1" type="ORF">FPOEFMDM_00027</name>
    <name evidence="2" type="ORF">MNNOGLJF_00027</name>
</gene>